<feature type="compositionally biased region" description="Polar residues" evidence="1">
    <location>
        <begin position="97"/>
        <end position="110"/>
    </location>
</feature>
<evidence type="ECO:0000313" key="2">
    <source>
        <dbReference type="EMBL" id="GJU06394.1"/>
    </source>
</evidence>
<evidence type="ECO:0000313" key="3">
    <source>
        <dbReference type="Proteomes" id="UP001151760"/>
    </source>
</evidence>
<feature type="compositionally biased region" description="Polar residues" evidence="1">
    <location>
        <begin position="69"/>
        <end position="86"/>
    </location>
</feature>
<comment type="caution">
    <text evidence="2">The sequence shown here is derived from an EMBL/GenBank/DDBJ whole genome shotgun (WGS) entry which is preliminary data.</text>
</comment>
<reference evidence="2" key="2">
    <citation type="submission" date="2022-01" db="EMBL/GenBank/DDBJ databases">
        <authorList>
            <person name="Yamashiro T."/>
            <person name="Shiraishi A."/>
            <person name="Satake H."/>
            <person name="Nakayama K."/>
        </authorList>
    </citation>
    <scope>NUCLEOTIDE SEQUENCE</scope>
</reference>
<gene>
    <name evidence="2" type="ORF">Tco_1122824</name>
</gene>
<dbReference type="EMBL" id="BQNB010021438">
    <property type="protein sequence ID" value="GJU06394.1"/>
    <property type="molecule type" value="Genomic_DNA"/>
</dbReference>
<feature type="region of interest" description="Disordered" evidence="1">
    <location>
        <begin position="23"/>
        <end position="44"/>
    </location>
</feature>
<dbReference type="Proteomes" id="UP001151760">
    <property type="component" value="Unassembled WGS sequence"/>
</dbReference>
<accession>A0ABQ5J1T1</accession>
<feature type="region of interest" description="Disordered" evidence="1">
    <location>
        <begin position="69"/>
        <end position="118"/>
    </location>
</feature>
<proteinExistence type="predicted"/>
<organism evidence="2 3">
    <name type="scientific">Tanacetum coccineum</name>
    <dbReference type="NCBI Taxonomy" id="301880"/>
    <lineage>
        <taxon>Eukaryota</taxon>
        <taxon>Viridiplantae</taxon>
        <taxon>Streptophyta</taxon>
        <taxon>Embryophyta</taxon>
        <taxon>Tracheophyta</taxon>
        <taxon>Spermatophyta</taxon>
        <taxon>Magnoliopsida</taxon>
        <taxon>eudicotyledons</taxon>
        <taxon>Gunneridae</taxon>
        <taxon>Pentapetalae</taxon>
        <taxon>asterids</taxon>
        <taxon>campanulids</taxon>
        <taxon>Asterales</taxon>
        <taxon>Asteraceae</taxon>
        <taxon>Asteroideae</taxon>
        <taxon>Anthemideae</taxon>
        <taxon>Anthemidinae</taxon>
        <taxon>Tanacetum</taxon>
    </lineage>
</organism>
<sequence>MKTIHVKLDELTVMASEHNCLEPGTNRFHDKDLSADDTSIPSKEDLDNLFGPMFKEYFEKKSLEVSINSAAQTTPNNQDTPSSSSIIVEDNEAPPLVSSSEEQISPISNDKANEFIQE</sequence>
<protein>
    <submittedName>
        <fullName evidence="2">Uncharacterized protein</fullName>
    </submittedName>
</protein>
<keyword evidence="3" id="KW-1185">Reference proteome</keyword>
<name>A0ABQ5J1T1_9ASTR</name>
<evidence type="ECO:0000256" key="1">
    <source>
        <dbReference type="SAM" id="MobiDB-lite"/>
    </source>
</evidence>
<reference evidence="2" key="1">
    <citation type="journal article" date="2022" name="Int. J. Mol. Sci.">
        <title>Draft Genome of Tanacetum Coccineum: Genomic Comparison of Closely Related Tanacetum-Family Plants.</title>
        <authorList>
            <person name="Yamashiro T."/>
            <person name="Shiraishi A."/>
            <person name="Nakayama K."/>
            <person name="Satake H."/>
        </authorList>
    </citation>
    <scope>NUCLEOTIDE SEQUENCE</scope>
</reference>